<evidence type="ECO:0000256" key="10">
    <source>
        <dbReference type="ARBA" id="ARBA00022982"/>
    </source>
</evidence>
<evidence type="ECO:0000256" key="14">
    <source>
        <dbReference type="ARBA" id="ARBA00023128"/>
    </source>
</evidence>
<dbReference type="EC" id="7.1.1.2" evidence="3 17"/>
<evidence type="ECO:0000256" key="8">
    <source>
        <dbReference type="ARBA" id="ARBA00022792"/>
    </source>
</evidence>
<dbReference type="InterPro" id="IPR003917">
    <property type="entry name" value="NADH_UbQ_OxRdtase_chain2"/>
</dbReference>
<dbReference type="GO" id="GO:0005743">
    <property type="term" value="C:mitochondrial inner membrane"/>
    <property type="evidence" value="ECO:0007669"/>
    <property type="project" value="UniProtKB-SubCell"/>
</dbReference>
<keyword evidence="10 17" id="KW-0249">Electron transport</keyword>
<comment type="similarity">
    <text evidence="2 17">Belongs to the complex I subunit 2 family.</text>
</comment>
<feature type="transmembrane region" description="Helical" evidence="17">
    <location>
        <begin position="80"/>
        <end position="98"/>
    </location>
</feature>
<feature type="transmembrane region" description="Helical" evidence="17">
    <location>
        <begin position="224"/>
        <end position="247"/>
    </location>
</feature>
<evidence type="ECO:0000256" key="16">
    <source>
        <dbReference type="ARBA" id="ARBA00049551"/>
    </source>
</evidence>
<evidence type="ECO:0000256" key="7">
    <source>
        <dbReference type="ARBA" id="ARBA00022692"/>
    </source>
</evidence>
<dbReference type="AlphaFoldDB" id="X2C436"/>
<feature type="transmembrane region" description="Helical" evidence="17">
    <location>
        <begin position="198"/>
        <end position="217"/>
    </location>
</feature>
<keyword evidence="7 17" id="KW-0812">Transmembrane</keyword>
<geneLocation type="mitochondrion" evidence="19"/>
<feature type="domain" description="NADH:quinone oxidoreductase/Mrp antiporter transmembrane" evidence="18">
    <location>
        <begin position="85"/>
        <end position="267"/>
    </location>
</feature>
<evidence type="ECO:0000256" key="4">
    <source>
        <dbReference type="ARBA" id="ARBA00021008"/>
    </source>
</evidence>
<protein>
    <recommendedName>
        <fullName evidence="4 17">NADH-ubiquinone oxidoreductase chain 2</fullName>
        <ecNumber evidence="3 17">7.1.1.2</ecNumber>
    </recommendedName>
</protein>
<keyword evidence="13 17" id="KW-0830">Ubiquinone</keyword>
<sequence length="332" mass="37574">MVLPFFFMMSFLLFLGSVLSVSSCFWLGVWGGLEMNMLRFLPVVMHFSSFMGVESIVKYFLIQSFASVGVLVGGLFEDSFFFGSFSFLLLVLCFSLFMKVGVFPFHWWLPGVLGGLSWFGVLLLSTWQKIAPVLVFSSVSSGGFIFIFLAVFSSLVGGLSGVGQTSVRSILAFSSVGHAGWFFSLFCVSWFFGAVYFFVYLFSTFFLIFFLWCVDYLRLSQVFSVSLVGCFLFFVCILTISGVPPFLGFFSKLLGFIAFGASFVGFLFLSVLILGSLFSLYFYLGLFFTCFFFYFSFLDGVWVKFSFLVMFSFFGVFVSLAFFFIDFFFCFL</sequence>
<evidence type="ECO:0000256" key="5">
    <source>
        <dbReference type="ARBA" id="ARBA00022448"/>
    </source>
</evidence>
<keyword evidence="8 17" id="KW-0999">Mitochondrion inner membrane</keyword>
<evidence type="ECO:0000259" key="18">
    <source>
        <dbReference type="Pfam" id="PF00361"/>
    </source>
</evidence>
<feature type="transmembrane region" description="Helical" evidence="17">
    <location>
        <begin position="133"/>
        <end position="158"/>
    </location>
</feature>
<evidence type="ECO:0000256" key="9">
    <source>
        <dbReference type="ARBA" id="ARBA00022967"/>
    </source>
</evidence>
<feature type="transmembrane region" description="Helical" evidence="17">
    <location>
        <begin position="309"/>
        <end position="331"/>
    </location>
</feature>
<feature type="transmembrane region" description="Helical" evidence="17">
    <location>
        <begin position="170"/>
        <end position="192"/>
    </location>
</feature>
<keyword evidence="6 17" id="KW-0679">Respiratory chain</keyword>
<proteinExistence type="inferred from homology"/>
<dbReference type="GO" id="GO:0006120">
    <property type="term" value="P:mitochondrial electron transport, NADH to ubiquinone"/>
    <property type="evidence" value="ECO:0007669"/>
    <property type="project" value="InterPro"/>
</dbReference>
<dbReference type="InterPro" id="IPR050175">
    <property type="entry name" value="Complex_I_Subunit_2"/>
</dbReference>
<name>X2C436_9BILA</name>
<feature type="transmembrane region" description="Helical" evidence="17">
    <location>
        <begin position="280"/>
        <end position="297"/>
    </location>
</feature>
<dbReference type="EMBL" id="KC710979">
    <property type="protein sequence ID" value="AGL46757.1"/>
    <property type="molecule type" value="Genomic_DNA"/>
</dbReference>
<feature type="transmembrane region" description="Helical" evidence="17">
    <location>
        <begin position="105"/>
        <end position="127"/>
    </location>
</feature>
<accession>X2C436</accession>
<gene>
    <name evidence="19" type="primary">nad2</name>
</gene>
<feature type="transmembrane region" description="Helical" evidence="17">
    <location>
        <begin position="6"/>
        <end position="28"/>
    </location>
</feature>
<keyword evidence="9 17" id="KW-1278">Translocase</keyword>
<dbReference type="GO" id="GO:0008137">
    <property type="term" value="F:NADH dehydrogenase (ubiquinone) activity"/>
    <property type="evidence" value="ECO:0007669"/>
    <property type="project" value="UniProtKB-EC"/>
</dbReference>
<evidence type="ECO:0000256" key="15">
    <source>
        <dbReference type="ARBA" id="ARBA00023136"/>
    </source>
</evidence>
<evidence type="ECO:0000256" key="12">
    <source>
        <dbReference type="ARBA" id="ARBA00023027"/>
    </source>
</evidence>
<evidence type="ECO:0000313" key="19">
    <source>
        <dbReference type="EMBL" id="AGL46757.1"/>
    </source>
</evidence>
<evidence type="ECO:0000256" key="17">
    <source>
        <dbReference type="RuleBase" id="RU003403"/>
    </source>
</evidence>
<evidence type="ECO:0000256" key="3">
    <source>
        <dbReference type="ARBA" id="ARBA00012944"/>
    </source>
</evidence>
<organism evidence="19">
    <name type="scientific">Amphiporus formidabilis</name>
    <dbReference type="NCBI Taxonomy" id="187592"/>
    <lineage>
        <taxon>Eukaryota</taxon>
        <taxon>Metazoa</taxon>
        <taxon>Spiralia</taxon>
        <taxon>Lophotrochozoa</taxon>
        <taxon>Nemertea</taxon>
        <taxon>Enopla</taxon>
        <taxon>Hoplonemertea</taxon>
        <taxon>Monostilifera</taxon>
        <taxon>Eumonostilifera</taxon>
        <taxon>Amphiporidae</taxon>
        <taxon>Amphiporus</taxon>
    </lineage>
</organism>
<evidence type="ECO:0000256" key="13">
    <source>
        <dbReference type="ARBA" id="ARBA00023075"/>
    </source>
</evidence>
<comment type="function">
    <text evidence="17">Core subunit of the mitochondrial membrane respiratory chain NADH dehydrogenase (Complex I) which catalyzes electron transfer from NADH through the respiratory chain, using ubiquinone as an electron acceptor. Essential for the catalytic activity and assembly of complex I.</text>
</comment>
<feature type="transmembrane region" description="Helical" evidence="17">
    <location>
        <begin position="253"/>
        <end position="273"/>
    </location>
</feature>
<dbReference type="PRINTS" id="PR01436">
    <property type="entry name" value="NADHDHGNASE2"/>
</dbReference>
<comment type="subcellular location">
    <subcellularLocation>
        <location evidence="1 17">Mitochondrion inner membrane</location>
        <topology evidence="1 17">Multi-pass membrane protein</topology>
    </subcellularLocation>
</comment>
<dbReference type="InterPro" id="IPR001750">
    <property type="entry name" value="ND/Mrp_TM"/>
</dbReference>
<dbReference type="Pfam" id="PF00361">
    <property type="entry name" value="Proton_antipo_M"/>
    <property type="match status" value="1"/>
</dbReference>
<evidence type="ECO:0000256" key="11">
    <source>
        <dbReference type="ARBA" id="ARBA00022989"/>
    </source>
</evidence>
<keyword evidence="15 17" id="KW-0472">Membrane</keyword>
<comment type="catalytic activity">
    <reaction evidence="16 17">
        <text>a ubiquinone + NADH + 5 H(+)(in) = a ubiquinol + NAD(+) + 4 H(+)(out)</text>
        <dbReference type="Rhea" id="RHEA:29091"/>
        <dbReference type="Rhea" id="RHEA-COMP:9565"/>
        <dbReference type="Rhea" id="RHEA-COMP:9566"/>
        <dbReference type="ChEBI" id="CHEBI:15378"/>
        <dbReference type="ChEBI" id="CHEBI:16389"/>
        <dbReference type="ChEBI" id="CHEBI:17976"/>
        <dbReference type="ChEBI" id="CHEBI:57540"/>
        <dbReference type="ChEBI" id="CHEBI:57945"/>
        <dbReference type="EC" id="7.1.1.2"/>
    </reaction>
</comment>
<dbReference type="PANTHER" id="PTHR46552:SF1">
    <property type="entry name" value="NADH-UBIQUINONE OXIDOREDUCTASE CHAIN 2"/>
    <property type="match status" value="1"/>
</dbReference>
<reference evidence="19" key="1">
    <citation type="journal article" date="2014" name="Mol. Biol. Rep.">
        <title>A description of the complete mitochondrial genomes of Amphiporus formidabilis, Prosadenoporus spectaculum and Nipponnemertes punctatula (Nemertea: Hoplonemertea: Monostilifera).</title>
        <authorList>
            <person name="Sun W.Y."/>
            <person name="Sun S.C."/>
        </authorList>
    </citation>
    <scope>NUCLEOTIDE SEQUENCE</scope>
</reference>
<keyword evidence="12 17" id="KW-0520">NAD</keyword>
<keyword evidence="14 17" id="KW-0496">Mitochondrion</keyword>
<keyword evidence="5" id="KW-0813">Transport</keyword>
<feature type="transmembrane region" description="Helical" evidence="17">
    <location>
        <begin position="40"/>
        <end position="60"/>
    </location>
</feature>
<evidence type="ECO:0000256" key="1">
    <source>
        <dbReference type="ARBA" id="ARBA00004448"/>
    </source>
</evidence>
<evidence type="ECO:0000256" key="6">
    <source>
        <dbReference type="ARBA" id="ARBA00022660"/>
    </source>
</evidence>
<evidence type="ECO:0000256" key="2">
    <source>
        <dbReference type="ARBA" id="ARBA00007012"/>
    </source>
</evidence>
<dbReference type="PANTHER" id="PTHR46552">
    <property type="entry name" value="NADH-UBIQUINONE OXIDOREDUCTASE CHAIN 2"/>
    <property type="match status" value="1"/>
</dbReference>
<keyword evidence="11 17" id="KW-1133">Transmembrane helix</keyword>